<proteinExistence type="predicted"/>
<name>A0A0E9W677_ANGAN</name>
<dbReference type="EMBL" id="GBXM01022725">
    <property type="protein sequence ID" value="JAH85852.1"/>
    <property type="molecule type" value="Transcribed_RNA"/>
</dbReference>
<reference evidence="2" key="1">
    <citation type="submission" date="2014-11" db="EMBL/GenBank/DDBJ databases">
        <authorList>
            <person name="Amaro Gonzalez C."/>
        </authorList>
    </citation>
    <scope>NUCLEOTIDE SEQUENCE</scope>
</reference>
<accession>A0A0E9W677</accession>
<reference evidence="2" key="2">
    <citation type="journal article" date="2015" name="Fish Shellfish Immunol.">
        <title>Early steps in the European eel (Anguilla anguilla)-Vibrio vulnificus interaction in the gills: Role of the RtxA13 toxin.</title>
        <authorList>
            <person name="Callol A."/>
            <person name="Pajuelo D."/>
            <person name="Ebbesson L."/>
            <person name="Teles M."/>
            <person name="MacKenzie S."/>
            <person name="Amaro C."/>
        </authorList>
    </citation>
    <scope>NUCLEOTIDE SEQUENCE</scope>
</reference>
<evidence type="ECO:0000256" key="1">
    <source>
        <dbReference type="SAM" id="Phobius"/>
    </source>
</evidence>
<feature type="transmembrane region" description="Helical" evidence="1">
    <location>
        <begin position="18"/>
        <end position="36"/>
    </location>
</feature>
<keyword evidence="1" id="KW-0472">Membrane</keyword>
<organism evidence="2">
    <name type="scientific">Anguilla anguilla</name>
    <name type="common">European freshwater eel</name>
    <name type="synonym">Muraena anguilla</name>
    <dbReference type="NCBI Taxonomy" id="7936"/>
    <lineage>
        <taxon>Eukaryota</taxon>
        <taxon>Metazoa</taxon>
        <taxon>Chordata</taxon>
        <taxon>Craniata</taxon>
        <taxon>Vertebrata</taxon>
        <taxon>Euteleostomi</taxon>
        <taxon>Actinopterygii</taxon>
        <taxon>Neopterygii</taxon>
        <taxon>Teleostei</taxon>
        <taxon>Anguilliformes</taxon>
        <taxon>Anguillidae</taxon>
        <taxon>Anguilla</taxon>
    </lineage>
</organism>
<keyword evidence="1" id="KW-0812">Transmembrane</keyword>
<keyword evidence="1" id="KW-1133">Transmembrane helix</keyword>
<sequence length="38" mass="4209">MVNSIDNTSNTHHEDHPVVTAITLAVTSLFLSLKIFKN</sequence>
<dbReference type="AlphaFoldDB" id="A0A0E9W677"/>
<protein>
    <submittedName>
        <fullName evidence="2">Uncharacterized protein</fullName>
    </submittedName>
</protein>
<evidence type="ECO:0000313" key="2">
    <source>
        <dbReference type="EMBL" id="JAH85852.1"/>
    </source>
</evidence>